<evidence type="ECO:0000313" key="7">
    <source>
        <dbReference type="EMBL" id="GAB54616.1"/>
    </source>
</evidence>
<dbReference type="SMART" id="SM00228">
    <property type="entry name" value="PDZ"/>
    <property type="match status" value="1"/>
</dbReference>
<keyword evidence="3" id="KW-0378">Hydrolase</keyword>
<dbReference type="STRING" id="56804.BAE46_11135"/>
<dbReference type="PROSITE" id="PS50106">
    <property type="entry name" value="PDZ"/>
    <property type="match status" value="1"/>
</dbReference>
<evidence type="ECO:0000256" key="2">
    <source>
        <dbReference type="ARBA" id="ARBA00022670"/>
    </source>
</evidence>
<dbReference type="OrthoDB" id="9758917at2"/>
<keyword evidence="8" id="KW-1185">Reference proteome</keyword>
<keyword evidence="5" id="KW-0812">Transmembrane</keyword>
<name>H5T8H5_9ALTE</name>
<dbReference type="GO" id="GO:0004252">
    <property type="term" value="F:serine-type endopeptidase activity"/>
    <property type="evidence" value="ECO:0007669"/>
    <property type="project" value="InterPro"/>
</dbReference>
<keyword evidence="5" id="KW-1133">Transmembrane helix</keyword>
<protein>
    <submittedName>
        <fullName evidence="7">Probable serine protease do-like</fullName>
    </submittedName>
</protein>
<dbReference type="Proteomes" id="UP000053586">
    <property type="component" value="Unassembled WGS sequence"/>
</dbReference>
<organism evidence="7 8">
    <name type="scientific">Glaciecola punicea ACAM 611</name>
    <dbReference type="NCBI Taxonomy" id="1121923"/>
    <lineage>
        <taxon>Bacteria</taxon>
        <taxon>Pseudomonadati</taxon>
        <taxon>Pseudomonadota</taxon>
        <taxon>Gammaproteobacteria</taxon>
        <taxon>Alteromonadales</taxon>
        <taxon>Alteromonadaceae</taxon>
        <taxon>Glaciecola</taxon>
    </lineage>
</organism>
<dbReference type="CDD" id="cd06779">
    <property type="entry name" value="cpPDZ_Deg_HtrA-like"/>
    <property type="match status" value="1"/>
</dbReference>
<dbReference type="GO" id="GO:0006515">
    <property type="term" value="P:protein quality control for misfolded or incompletely synthesized proteins"/>
    <property type="evidence" value="ECO:0007669"/>
    <property type="project" value="TreeGrafter"/>
</dbReference>
<dbReference type="SUPFAM" id="SSF50156">
    <property type="entry name" value="PDZ domain-like"/>
    <property type="match status" value="1"/>
</dbReference>
<dbReference type="Pfam" id="PF17820">
    <property type="entry name" value="PDZ_6"/>
    <property type="match status" value="1"/>
</dbReference>
<gene>
    <name evidence="7" type="primary">degP</name>
    <name evidence="7" type="ORF">GPUN_0469</name>
</gene>
<dbReference type="RefSeq" id="WP_006003001.1">
    <property type="nucleotide sequence ID" value="NZ_BAET01000006.1"/>
</dbReference>
<dbReference type="InterPro" id="IPR001478">
    <property type="entry name" value="PDZ"/>
</dbReference>
<dbReference type="Gene3D" id="2.30.42.10">
    <property type="match status" value="1"/>
</dbReference>
<comment type="similarity">
    <text evidence="1">Belongs to the peptidase S1C family.</text>
</comment>
<keyword evidence="4" id="KW-0720">Serine protease</keyword>
<dbReference type="EMBL" id="BAET01000006">
    <property type="protein sequence ID" value="GAB54616.1"/>
    <property type="molecule type" value="Genomic_DNA"/>
</dbReference>
<keyword evidence="5" id="KW-0472">Membrane</keyword>
<feature type="transmembrane region" description="Helical" evidence="5">
    <location>
        <begin position="7"/>
        <end position="29"/>
    </location>
</feature>
<dbReference type="GO" id="GO:0042597">
    <property type="term" value="C:periplasmic space"/>
    <property type="evidence" value="ECO:0007669"/>
    <property type="project" value="TreeGrafter"/>
</dbReference>
<evidence type="ECO:0000256" key="4">
    <source>
        <dbReference type="ARBA" id="ARBA00022825"/>
    </source>
</evidence>
<reference evidence="7 8" key="2">
    <citation type="journal article" date="2017" name="Antonie Van Leeuwenhoek">
        <title>Rhizobium rhizosphaerae sp. nov., a novel species isolated from rice rhizosphere.</title>
        <authorList>
            <person name="Zhao J.J."/>
            <person name="Zhang J."/>
            <person name="Zhang R.J."/>
            <person name="Zhang C.W."/>
            <person name="Yin H.Q."/>
            <person name="Zhang X.X."/>
        </authorList>
    </citation>
    <scope>NUCLEOTIDE SEQUENCE [LARGE SCALE GENOMIC DNA]</scope>
    <source>
        <strain evidence="7 8">ACAM 611</strain>
    </source>
</reference>
<dbReference type="PANTHER" id="PTHR22939">
    <property type="entry name" value="SERINE PROTEASE FAMILY S1C HTRA-RELATED"/>
    <property type="match status" value="1"/>
</dbReference>
<keyword evidence="2 7" id="KW-0645">Protease</keyword>
<dbReference type="InterPro" id="IPR009003">
    <property type="entry name" value="Peptidase_S1_PA"/>
</dbReference>
<evidence type="ECO:0000256" key="1">
    <source>
        <dbReference type="ARBA" id="ARBA00010541"/>
    </source>
</evidence>
<evidence type="ECO:0000313" key="8">
    <source>
        <dbReference type="Proteomes" id="UP000053586"/>
    </source>
</evidence>
<comment type="caution">
    <text evidence="7">The sequence shown here is derived from an EMBL/GenBank/DDBJ whole genome shotgun (WGS) entry which is preliminary data.</text>
</comment>
<dbReference type="SUPFAM" id="SSF50494">
    <property type="entry name" value="Trypsin-like serine proteases"/>
    <property type="match status" value="1"/>
</dbReference>
<dbReference type="PRINTS" id="PR00834">
    <property type="entry name" value="PROTEASES2C"/>
</dbReference>
<dbReference type="InterPro" id="IPR001940">
    <property type="entry name" value="Peptidase_S1C"/>
</dbReference>
<evidence type="ECO:0000256" key="5">
    <source>
        <dbReference type="SAM" id="Phobius"/>
    </source>
</evidence>
<reference evidence="7 8" key="1">
    <citation type="journal article" date="2012" name="J. Bacteriol.">
        <title>Genome sequence of proteorhodopsin-containing sea ice bacterium Glaciecola punicea ACAM 611T.</title>
        <authorList>
            <person name="Qin Q.-L."/>
            <person name="Xie B.-B."/>
            <person name="Shu Y.-L."/>
            <person name="Rong J.-C."/>
            <person name="Zhao D.-L."/>
            <person name="Zhang X.-Y."/>
            <person name="Chen X.-L."/>
            <person name="Zhou B.-C."/>
            <person name="Zhanga Y.-Z."/>
        </authorList>
    </citation>
    <scope>NUCLEOTIDE SEQUENCE [LARGE SCALE GENOMIC DNA]</scope>
    <source>
        <strain evidence="7 8">ACAM 611</strain>
    </source>
</reference>
<evidence type="ECO:0000256" key="3">
    <source>
        <dbReference type="ARBA" id="ARBA00022801"/>
    </source>
</evidence>
<dbReference type="PANTHER" id="PTHR22939:SF101">
    <property type="entry name" value="PERIPLASMIC PH-DEPENDENT SERINE ENDOPROTEASE DEGQ"/>
    <property type="match status" value="1"/>
</dbReference>
<feature type="domain" description="PDZ" evidence="6">
    <location>
        <begin position="260"/>
        <end position="338"/>
    </location>
</feature>
<dbReference type="eggNOG" id="COG0265">
    <property type="taxonomic scope" value="Bacteria"/>
</dbReference>
<evidence type="ECO:0000259" key="6">
    <source>
        <dbReference type="PROSITE" id="PS50106"/>
    </source>
</evidence>
<proteinExistence type="inferred from homology"/>
<dbReference type="AlphaFoldDB" id="H5T8H5"/>
<accession>H5T8H5</accession>
<dbReference type="InterPro" id="IPR043504">
    <property type="entry name" value="Peptidase_S1_PA_chymotrypsin"/>
</dbReference>
<dbReference type="InterPro" id="IPR041489">
    <property type="entry name" value="PDZ_6"/>
</dbReference>
<dbReference type="Pfam" id="PF13365">
    <property type="entry name" value="Trypsin_2"/>
    <property type="match status" value="1"/>
</dbReference>
<dbReference type="Gene3D" id="2.40.10.10">
    <property type="entry name" value="Trypsin-like serine proteases"/>
    <property type="match status" value="2"/>
</dbReference>
<dbReference type="InterPro" id="IPR036034">
    <property type="entry name" value="PDZ_sf"/>
</dbReference>
<sequence length="360" mass="39437">MSLFPRFLLALLKPIILGVVVAALLLFLFPEFRQGEGLKLNWLNQERNVPQRLSYYDALAISAPAVVNIYSVSLENSNRLFRSRPIERTNLGSGVIMREDGYLLTCYHVIRNADSIYVSIQDGRFLPAQLVGFDEITDLAVLRIFEQNLPVIPQVEEPNLRVGDVVMAIGNPLDLGQTVTSGIVSRLGRNGLANYFDRIQTDAVLNPGNSGGALIDSNGFLVGITNANFKTLDSRRRVQDVNGVNFALPYPLAKRVMDEIIDNGRVRRGQLGFSGNGYDNRGILVESVVPNGPAAEAGLRVNDLLLSVNGEDTIDLSKTLDLIAGTRPGAQLELVVSRNDELITMTVTVGELNPDMVFNS</sequence>